<dbReference type="GO" id="GO:0005829">
    <property type="term" value="C:cytosol"/>
    <property type="evidence" value="ECO:0007669"/>
    <property type="project" value="TreeGrafter"/>
</dbReference>
<dbReference type="Gene3D" id="1.10.405.10">
    <property type="entry name" value="Guanine Nucleotide Dissociation Inhibitor, domain 1"/>
    <property type="match status" value="1"/>
</dbReference>
<dbReference type="GO" id="GO:0007264">
    <property type="term" value="P:small GTPase-mediated signal transduction"/>
    <property type="evidence" value="ECO:0007669"/>
    <property type="project" value="InterPro"/>
</dbReference>
<dbReference type="AlphaFoldDB" id="A0A9N8H653"/>
<evidence type="ECO:0008006" key="5">
    <source>
        <dbReference type="Google" id="ProtNLM"/>
    </source>
</evidence>
<dbReference type="PRINTS" id="PR00891">
    <property type="entry name" value="RABGDIREP"/>
</dbReference>
<keyword evidence="4" id="KW-1185">Reference proteome</keyword>
<dbReference type="Proteomes" id="UP001153069">
    <property type="component" value="Unassembled WGS sequence"/>
</dbReference>
<organism evidence="3 4">
    <name type="scientific">Seminavis robusta</name>
    <dbReference type="NCBI Taxonomy" id="568900"/>
    <lineage>
        <taxon>Eukaryota</taxon>
        <taxon>Sar</taxon>
        <taxon>Stramenopiles</taxon>
        <taxon>Ochrophyta</taxon>
        <taxon>Bacillariophyta</taxon>
        <taxon>Bacillariophyceae</taxon>
        <taxon>Bacillariophycidae</taxon>
        <taxon>Naviculales</taxon>
        <taxon>Naviculaceae</taxon>
        <taxon>Seminavis</taxon>
    </lineage>
</organism>
<dbReference type="Pfam" id="PF00996">
    <property type="entry name" value="GDI"/>
    <property type="match status" value="3"/>
</dbReference>
<evidence type="ECO:0000256" key="1">
    <source>
        <dbReference type="ARBA" id="ARBA00005593"/>
    </source>
</evidence>
<evidence type="ECO:0000256" key="2">
    <source>
        <dbReference type="SAM" id="MobiDB-lite"/>
    </source>
</evidence>
<accession>A0A9N8H653</accession>
<dbReference type="EMBL" id="CAICTM010000089">
    <property type="protein sequence ID" value="CAB9500725.1"/>
    <property type="molecule type" value="Genomic_DNA"/>
</dbReference>
<reference evidence="3" key="1">
    <citation type="submission" date="2020-06" db="EMBL/GenBank/DDBJ databases">
        <authorList>
            <consortium name="Plant Systems Biology data submission"/>
        </authorList>
    </citation>
    <scope>NUCLEOTIDE SEQUENCE</scope>
    <source>
        <strain evidence="3">D6</strain>
    </source>
</reference>
<evidence type="ECO:0000313" key="4">
    <source>
        <dbReference type="Proteomes" id="UP001153069"/>
    </source>
</evidence>
<dbReference type="GO" id="GO:0016192">
    <property type="term" value="P:vesicle-mediated transport"/>
    <property type="evidence" value="ECO:0007669"/>
    <property type="project" value="TreeGrafter"/>
</dbReference>
<proteinExistence type="inferred from homology"/>
<dbReference type="Gene3D" id="3.30.519.10">
    <property type="entry name" value="Guanine Nucleotide Dissociation Inhibitor, domain 2"/>
    <property type="match status" value="1"/>
</dbReference>
<dbReference type="GO" id="GO:0005968">
    <property type="term" value="C:Rab-protein geranylgeranyltransferase complex"/>
    <property type="evidence" value="ECO:0007669"/>
    <property type="project" value="TreeGrafter"/>
</dbReference>
<comment type="similarity">
    <text evidence="1">Belongs to the Rab GDI family.</text>
</comment>
<dbReference type="PANTHER" id="PTHR11787">
    <property type="entry name" value="RAB GDP-DISSOCIATION INHIBITOR"/>
    <property type="match status" value="1"/>
</dbReference>
<dbReference type="SUPFAM" id="SSF51905">
    <property type="entry name" value="FAD/NAD(P)-binding domain"/>
    <property type="match status" value="1"/>
</dbReference>
<dbReference type="Gene3D" id="3.50.50.60">
    <property type="entry name" value="FAD/NAD(P)-binding domain"/>
    <property type="match status" value="2"/>
</dbReference>
<name>A0A9N8H653_9STRA</name>
<comment type="caution">
    <text evidence="3">The sequence shown here is derived from an EMBL/GenBank/DDBJ whole genome shotgun (WGS) entry which is preliminary data.</text>
</comment>
<feature type="region of interest" description="Disordered" evidence="2">
    <location>
        <begin position="1"/>
        <end position="34"/>
    </location>
</feature>
<dbReference type="GO" id="GO:0005092">
    <property type="term" value="F:GDP-dissociation inhibitor activity"/>
    <property type="evidence" value="ECO:0007669"/>
    <property type="project" value="InterPro"/>
</dbReference>
<dbReference type="InterPro" id="IPR018203">
    <property type="entry name" value="GDP_dissociation_inhibitor"/>
</dbReference>
<evidence type="ECO:0000313" key="3">
    <source>
        <dbReference type="EMBL" id="CAB9500725.1"/>
    </source>
</evidence>
<feature type="region of interest" description="Disordered" evidence="2">
    <location>
        <begin position="731"/>
        <end position="752"/>
    </location>
</feature>
<dbReference type="PANTHER" id="PTHR11787:SF4">
    <property type="entry name" value="CHM, RAB ESCORT PROTEIN 1"/>
    <property type="match status" value="1"/>
</dbReference>
<sequence>MTTKVENEEGEITAEIVTNDDAPTTAKEEEPAKDEEGLLLSYDVIICGTGLVQSILASALTRAGKTVLHCDPNDHYGELDTVWTFGYMQERQQQPPSHGPEEASSEEDDVLLLSPEGSYQTLKFHSTEIKTDFPVTTIGCKVQTPYGEGTVVGTQKSNEQNDGIRLEISMSKWTMADGTHPTLFMCVPNNHDEGQDETRQQQKDNNNKIVSLKSIAARRVLQQQSRSLALDVNPCLLYASGQAVQGLLTSNVAEHLEFQTMAAVYWLNHNNNNKLERVPCSKGDVFQSSLLPSPMDKRRFMKFFQSAMDYATERELQQQQLLLSTDSNNNNNDNQQENTEEGVLSLNERQLNQGRSLARPQNKAVSQKDLQTLYDCMEQNMDFETYLQTHAKLSPQLRQLIRHALALEVGGSTCSGNENQAVGLSTLEGMGRLCDHLKALGRYGTTAFLTLVYGSGEMSQFFCRSAAVYGATYLLRRVPKAVTWTSDNNNAVSGVTLAASDDAFMGAVPAKEKHVQATHVVIAQDAKLLTKSLPPRRELRRISIIHGSVVPDASRSVIIIPPGGILEQHNYAIHGIVLDESARVVPAGCNVLHLTTIVDQTKETVDDSTITAVLDQAVKVILESSGDDADEIYQTTFSYGLLDDDDDDGENHRKVSGLHVLKRPAMPLIVDEAFEQARGIFQEICGNEEEFLALSEQMQTKLKEQLQDAYRGPNQVEDDTEQVVLDSAMEMMKEQSADDVKEDEKKAHDVGT</sequence>
<protein>
    <recommendedName>
        <fullName evidence="5">Rab proteins geranylgeranyltransferase component A</fullName>
    </recommendedName>
</protein>
<gene>
    <name evidence="3" type="ORF">SEMRO_90_G047420.2</name>
</gene>
<dbReference type="InterPro" id="IPR036188">
    <property type="entry name" value="FAD/NAD-bd_sf"/>
</dbReference>
<dbReference type="OrthoDB" id="9446342at2759"/>
<dbReference type="GO" id="GO:0005634">
    <property type="term" value="C:nucleus"/>
    <property type="evidence" value="ECO:0007669"/>
    <property type="project" value="TreeGrafter"/>
</dbReference>